<feature type="compositionally biased region" description="Pro residues" evidence="1">
    <location>
        <begin position="114"/>
        <end position="127"/>
    </location>
</feature>
<dbReference type="PROSITE" id="PS00463">
    <property type="entry name" value="ZN2_CY6_FUNGAL_1"/>
    <property type="match status" value="1"/>
</dbReference>
<feature type="domain" description="Zn(2)-C6 fungal-type" evidence="2">
    <location>
        <begin position="156"/>
        <end position="192"/>
    </location>
</feature>
<feature type="compositionally biased region" description="Low complexity" evidence="1">
    <location>
        <begin position="93"/>
        <end position="103"/>
    </location>
</feature>
<evidence type="ECO:0000259" key="2">
    <source>
        <dbReference type="PROSITE" id="PS50048"/>
    </source>
</evidence>
<gene>
    <name evidence="3" type="ORF">DFH94DRAFT_765121</name>
</gene>
<dbReference type="AlphaFoldDB" id="A0A9P5K0Y3"/>
<dbReference type="Gene3D" id="4.10.240.10">
    <property type="entry name" value="Zn(2)-C6 fungal-type DNA-binding domain"/>
    <property type="match status" value="1"/>
</dbReference>
<protein>
    <recommendedName>
        <fullName evidence="2">Zn(2)-C6 fungal-type domain-containing protein</fullName>
    </recommendedName>
</protein>
<feature type="compositionally biased region" description="Basic residues" evidence="1">
    <location>
        <begin position="46"/>
        <end position="59"/>
    </location>
</feature>
<evidence type="ECO:0000313" key="3">
    <source>
        <dbReference type="EMBL" id="KAF8472987.1"/>
    </source>
</evidence>
<sequence>MNPHNRTHHHQYSTPPSPCISLSDHFASTFSSLIAWNDSVQSPPAQHRRHQHQHQHQQKHSNNSTSELPLPSITVPSNYRPSVPRTVSPVSAQEQQRQQQGHQLLSLEGSRASTPPPLSVPPSPAPDSSPAQEDLVGRRVSAPKRRRITRAVQPLACYFCRGRKIACGPPTHSRSGDRTCEPCARRHLVCEYPAESYRGRRTSGPKTASVKVKSQQQR</sequence>
<organism evidence="3 4">
    <name type="scientific">Russula ochroleuca</name>
    <dbReference type="NCBI Taxonomy" id="152965"/>
    <lineage>
        <taxon>Eukaryota</taxon>
        <taxon>Fungi</taxon>
        <taxon>Dikarya</taxon>
        <taxon>Basidiomycota</taxon>
        <taxon>Agaricomycotina</taxon>
        <taxon>Agaricomycetes</taxon>
        <taxon>Russulales</taxon>
        <taxon>Russulaceae</taxon>
        <taxon>Russula</taxon>
    </lineage>
</organism>
<dbReference type="PROSITE" id="PS50048">
    <property type="entry name" value="ZN2_CY6_FUNGAL_2"/>
    <property type="match status" value="1"/>
</dbReference>
<dbReference type="InterPro" id="IPR001138">
    <property type="entry name" value="Zn2Cys6_DnaBD"/>
</dbReference>
<dbReference type="OrthoDB" id="39175at2759"/>
<dbReference type="SUPFAM" id="SSF57701">
    <property type="entry name" value="Zn2/Cys6 DNA-binding domain"/>
    <property type="match status" value="1"/>
</dbReference>
<keyword evidence="4" id="KW-1185">Reference proteome</keyword>
<feature type="region of interest" description="Disordered" evidence="1">
    <location>
        <begin position="196"/>
        <end position="218"/>
    </location>
</feature>
<proteinExistence type="predicted"/>
<dbReference type="InterPro" id="IPR036864">
    <property type="entry name" value="Zn2-C6_fun-type_DNA-bd_sf"/>
</dbReference>
<dbReference type="EMBL" id="WHVB01000019">
    <property type="protein sequence ID" value="KAF8472987.1"/>
    <property type="molecule type" value="Genomic_DNA"/>
</dbReference>
<name>A0A9P5K0Y3_9AGAM</name>
<dbReference type="GO" id="GO:0000981">
    <property type="term" value="F:DNA-binding transcription factor activity, RNA polymerase II-specific"/>
    <property type="evidence" value="ECO:0007669"/>
    <property type="project" value="InterPro"/>
</dbReference>
<reference evidence="3" key="2">
    <citation type="journal article" date="2020" name="Nat. Commun.">
        <title>Large-scale genome sequencing of mycorrhizal fungi provides insights into the early evolution of symbiotic traits.</title>
        <authorList>
            <person name="Miyauchi S."/>
            <person name="Kiss E."/>
            <person name="Kuo A."/>
            <person name="Drula E."/>
            <person name="Kohler A."/>
            <person name="Sanchez-Garcia M."/>
            <person name="Morin E."/>
            <person name="Andreopoulos B."/>
            <person name="Barry K.W."/>
            <person name="Bonito G."/>
            <person name="Buee M."/>
            <person name="Carver A."/>
            <person name="Chen C."/>
            <person name="Cichocki N."/>
            <person name="Clum A."/>
            <person name="Culley D."/>
            <person name="Crous P.W."/>
            <person name="Fauchery L."/>
            <person name="Girlanda M."/>
            <person name="Hayes R.D."/>
            <person name="Keri Z."/>
            <person name="LaButti K."/>
            <person name="Lipzen A."/>
            <person name="Lombard V."/>
            <person name="Magnuson J."/>
            <person name="Maillard F."/>
            <person name="Murat C."/>
            <person name="Nolan M."/>
            <person name="Ohm R.A."/>
            <person name="Pangilinan J."/>
            <person name="Pereira M.F."/>
            <person name="Perotto S."/>
            <person name="Peter M."/>
            <person name="Pfister S."/>
            <person name="Riley R."/>
            <person name="Sitrit Y."/>
            <person name="Stielow J.B."/>
            <person name="Szollosi G."/>
            <person name="Zifcakova L."/>
            <person name="Stursova M."/>
            <person name="Spatafora J.W."/>
            <person name="Tedersoo L."/>
            <person name="Vaario L.M."/>
            <person name="Yamada A."/>
            <person name="Yan M."/>
            <person name="Wang P."/>
            <person name="Xu J."/>
            <person name="Bruns T."/>
            <person name="Baldrian P."/>
            <person name="Vilgalys R."/>
            <person name="Dunand C."/>
            <person name="Henrissat B."/>
            <person name="Grigoriev I.V."/>
            <person name="Hibbett D."/>
            <person name="Nagy L.G."/>
            <person name="Martin F.M."/>
        </authorList>
    </citation>
    <scope>NUCLEOTIDE SEQUENCE</scope>
    <source>
        <strain evidence="3">Prilba</strain>
    </source>
</reference>
<reference evidence="3" key="1">
    <citation type="submission" date="2019-10" db="EMBL/GenBank/DDBJ databases">
        <authorList>
            <consortium name="DOE Joint Genome Institute"/>
            <person name="Kuo A."/>
            <person name="Miyauchi S."/>
            <person name="Kiss E."/>
            <person name="Drula E."/>
            <person name="Kohler A."/>
            <person name="Sanchez-Garcia M."/>
            <person name="Andreopoulos B."/>
            <person name="Barry K.W."/>
            <person name="Bonito G."/>
            <person name="Buee M."/>
            <person name="Carver A."/>
            <person name="Chen C."/>
            <person name="Cichocki N."/>
            <person name="Clum A."/>
            <person name="Culley D."/>
            <person name="Crous P.W."/>
            <person name="Fauchery L."/>
            <person name="Girlanda M."/>
            <person name="Hayes R."/>
            <person name="Keri Z."/>
            <person name="LaButti K."/>
            <person name="Lipzen A."/>
            <person name="Lombard V."/>
            <person name="Magnuson J."/>
            <person name="Maillard F."/>
            <person name="Morin E."/>
            <person name="Murat C."/>
            <person name="Nolan M."/>
            <person name="Ohm R."/>
            <person name="Pangilinan J."/>
            <person name="Pereira M."/>
            <person name="Perotto S."/>
            <person name="Peter M."/>
            <person name="Riley R."/>
            <person name="Sitrit Y."/>
            <person name="Stielow B."/>
            <person name="Szollosi G."/>
            <person name="Zifcakova L."/>
            <person name="Stursova M."/>
            <person name="Spatafora J.W."/>
            <person name="Tedersoo L."/>
            <person name="Vaario L.-M."/>
            <person name="Yamada A."/>
            <person name="Yan M."/>
            <person name="Wang P."/>
            <person name="Xu J."/>
            <person name="Bruns T."/>
            <person name="Baldrian P."/>
            <person name="Vilgalys R."/>
            <person name="Henrissat B."/>
            <person name="Grigoriev I.V."/>
            <person name="Hibbett D."/>
            <person name="Nagy L.G."/>
            <person name="Martin F.M."/>
        </authorList>
    </citation>
    <scope>NUCLEOTIDE SEQUENCE</scope>
    <source>
        <strain evidence="3">Prilba</strain>
    </source>
</reference>
<evidence type="ECO:0000313" key="4">
    <source>
        <dbReference type="Proteomes" id="UP000759537"/>
    </source>
</evidence>
<dbReference type="Proteomes" id="UP000759537">
    <property type="component" value="Unassembled WGS sequence"/>
</dbReference>
<evidence type="ECO:0000256" key="1">
    <source>
        <dbReference type="SAM" id="MobiDB-lite"/>
    </source>
</evidence>
<accession>A0A9P5K0Y3</accession>
<dbReference type="GO" id="GO:0008270">
    <property type="term" value="F:zinc ion binding"/>
    <property type="evidence" value="ECO:0007669"/>
    <property type="project" value="InterPro"/>
</dbReference>
<comment type="caution">
    <text evidence="3">The sequence shown here is derived from an EMBL/GenBank/DDBJ whole genome shotgun (WGS) entry which is preliminary data.</text>
</comment>
<feature type="region of interest" description="Disordered" evidence="1">
    <location>
        <begin position="40"/>
        <end position="146"/>
    </location>
</feature>